<dbReference type="KEGG" id="csep:CP523_10880"/>
<evidence type="ECO:0000256" key="1">
    <source>
        <dbReference type="SAM" id="Phobius"/>
    </source>
</evidence>
<dbReference type="OrthoDB" id="9810303at2"/>
<dbReference type="Gene3D" id="3.90.550.10">
    <property type="entry name" value="Spore Coat Polysaccharide Biosynthesis Protein SpsA, Chain A"/>
    <property type="match status" value="1"/>
</dbReference>
<organism evidence="3 5">
    <name type="scientific">Clostridium septicum</name>
    <dbReference type="NCBI Taxonomy" id="1504"/>
    <lineage>
        <taxon>Bacteria</taxon>
        <taxon>Bacillati</taxon>
        <taxon>Bacillota</taxon>
        <taxon>Clostridia</taxon>
        <taxon>Eubacteriales</taxon>
        <taxon>Clostridiaceae</taxon>
        <taxon>Clostridium</taxon>
    </lineage>
</organism>
<sequence length="250" mass="29280">MEKELLVIVPAYNEEDNIKNVIEELKKDVPYANILVVNDSSTDKTEEILKNMNVDYITTPFNLRYSGVIQTGFKYALFRNYNYVAQFDGDGQHIAKELDKMFKYIKQNDCDIVLGSRFKEKTEYNHAFFRKIGTIMFQKIIKISTRKEITDPTSGLQVLSKRVYTHYAKMNNYPEYPDANLIIEMLNEGYNIQEVYVKMRERIYGISMHSGIWSPIKYMISMCYSIFIILIGKKSNNTYKNYNEACGEVK</sequence>
<evidence type="ECO:0000313" key="6">
    <source>
        <dbReference type="Proteomes" id="UP001055437"/>
    </source>
</evidence>
<dbReference type="RefSeq" id="WP_066677631.1">
    <property type="nucleotide sequence ID" value="NZ_CABMIZ010000029.1"/>
</dbReference>
<keyword evidence="6" id="KW-1185">Reference proteome</keyword>
<name>A0A9N7JMV2_CLOSE</name>
<protein>
    <submittedName>
        <fullName evidence="3">Glycosyltransferase family 2 protein</fullName>
    </submittedName>
</protein>
<dbReference type="Proteomes" id="UP000280586">
    <property type="component" value="Chromosome"/>
</dbReference>
<evidence type="ECO:0000313" key="5">
    <source>
        <dbReference type="Proteomes" id="UP000280586"/>
    </source>
</evidence>
<dbReference type="Pfam" id="PF00535">
    <property type="entry name" value="Glycos_transf_2"/>
    <property type="match status" value="1"/>
</dbReference>
<dbReference type="InterPro" id="IPR050256">
    <property type="entry name" value="Glycosyltransferase_2"/>
</dbReference>
<feature type="transmembrane region" description="Helical" evidence="1">
    <location>
        <begin position="212"/>
        <end position="232"/>
    </location>
</feature>
<dbReference type="PANTHER" id="PTHR48090:SF7">
    <property type="entry name" value="RFBJ PROTEIN"/>
    <property type="match status" value="1"/>
</dbReference>
<keyword evidence="1" id="KW-0812">Transmembrane</keyword>
<evidence type="ECO:0000313" key="4">
    <source>
        <dbReference type="EMBL" id="USS01463.1"/>
    </source>
</evidence>
<dbReference type="PANTHER" id="PTHR48090">
    <property type="entry name" value="UNDECAPRENYL-PHOSPHATE 4-DEOXY-4-FORMAMIDO-L-ARABINOSE TRANSFERASE-RELATED"/>
    <property type="match status" value="1"/>
</dbReference>
<keyword evidence="1" id="KW-0472">Membrane</keyword>
<dbReference type="InterPro" id="IPR001173">
    <property type="entry name" value="Glyco_trans_2-like"/>
</dbReference>
<dbReference type="AlphaFoldDB" id="A0A9N7JMV2"/>
<reference evidence="4" key="2">
    <citation type="submission" date="2022-06" db="EMBL/GenBank/DDBJ databases">
        <authorList>
            <person name="Holder M.E."/>
            <person name="Ajami N.J."/>
            <person name="Petrosino J.F."/>
        </authorList>
    </citation>
    <scope>NUCLEOTIDE SEQUENCE</scope>
    <source>
        <strain evidence="4">RMA 8861</strain>
    </source>
</reference>
<evidence type="ECO:0000259" key="2">
    <source>
        <dbReference type="Pfam" id="PF00535"/>
    </source>
</evidence>
<keyword evidence="1" id="KW-1133">Transmembrane helix</keyword>
<dbReference type="InterPro" id="IPR029044">
    <property type="entry name" value="Nucleotide-diphossugar_trans"/>
</dbReference>
<evidence type="ECO:0000313" key="3">
    <source>
        <dbReference type="EMBL" id="AYE34869.1"/>
    </source>
</evidence>
<feature type="domain" description="Glycosyltransferase 2-like" evidence="2">
    <location>
        <begin position="7"/>
        <end position="164"/>
    </location>
</feature>
<accession>A0A9N7JMV2</accession>
<reference evidence="3 5" key="1">
    <citation type="submission" date="2017-09" db="EMBL/GenBank/DDBJ databases">
        <authorList>
            <person name="Thomas P."/>
            <person name="Seyboldt C."/>
        </authorList>
    </citation>
    <scope>NUCLEOTIDE SEQUENCE [LARGE SCALE GENOMIC DNA]</scope>
    <source>
        <strain evidence="3 5">DSM 7534</strain>
    </source>
</reference>
<dbReference type="Proteomes" id="UP001055437">
    <property type="component" value="Chromosome"/>
</dbReference>
<dbReference type="EMBL" id="CP099799">
    <property type="protein sequence ID" value="USS01463.1"/>
    <property type="molecule type" value="Genomic_DNA"/>
</dbReference>
<dbReference type="CDD" id="cd04179">
    <property type="entry name" value="DPM_DPG-synthase_like"/>
    <property type="match status" value="1"/>
</dbReference>
<gene>
    <name evidence="3" type="ORF">CP523_10880</name>
    <name evidence="4" type="ORF">NH397_03225</name>
</gene>
<proteinExistence type="predicted"/>
<dbReference type="SUPFAM" id="SSF53448">
    <property type="entry name" value="Nucleotide-diphospho-sugar transferases"/>
    <property type="match status" value="1"/>
</dbReference>
<dbReference type="EMBL" id="CP023671">
    <property type="protein sequence ID" value="AYE34869.1"/>
    <property type="molecule type" value="Genomic_DNA"/>
</dbReference>
<dbReference type="GeneID" id="303561187"/>